<evidence type="ECO:0008006" key="2">
    <source>
        <dbReference type="Google" id="ProtNLM"/>
    </source>
</evidence>
<protein>
    <recommendedName>
        <fullName evidence="2">Transcription factor zinc-finger domain-containing protein</fullName>
    </recommendedName>
</protein>
<organism evidence="1">
    <name type="scientific">hydrothermal vent metagenome</name>
    <dbReference type="NCBI Taxonomy" id="652676"/>
    <lineage>
        <taxon>unclassified sequences</taxon>
        <taxon>metagenomes</taxon>
        <taxon>ecological metagenomes</taxon>
    </lineage>
</organism>
<sequence length="184" mass="21135">MLCPACEGSYKKIKLDEHLLGKSCIVCEGVSFTLSDYLYYLSHSRPVEEEPVSGTDNVIMLADTKKAMVCHCGHVVSKFSISHETDRRIDYCSACQTVYLDKGEWEYLKSVQLRNKINSLFTDSCQRQIKLDGTRQVLTNNYKEKLGAINYDHMTKVRDWIYNSPDKDLILSFLNAKDPYSVLR</sequence>
<name>A0A3B0XTU5_9ZZZZ</name>
<accession>A0A3B0XTU5</accession>
<proteinExistence type="predicted"/>
<gene>
    <name evidence="1" type="ORF">MNBD_GAMMA09-2278</name>
</gene>
<dbReference type="AlphaFoldDB" id="A0A3B0XTU5"/>
<dbReference type="EMBL" id="UOFI01000101">
    <property type="protein sequence ID" value="VAW67563.1"/>
    <property type="molecule type" value="Genomic_DNA"/>
</dbReference>
<reference evidence="1" key="1">
    <citation type="submission" date="2018-06" db="EMBL/GenBank/DDBJ databases">
        <authorList>
            <person name="Zhirakovskaya E."/>
        </authorList>
    </citation>
    <scope>NUCLEOTIDE SEQUENCE</scope>
</reference>
<evidence type="ECO:0000313" key="1">
    <source>
        <dbReference type="EMBL" id="VAW67563.1"/>
    </source>
</evidence>